<proteinExistence type="inferred from homology"/>
<dbReference type="CDD" id="cd06571">
    <property type="entry name" value="Bac_DnaA_C"/>
    <property type="match status" value="1"/>
</dbReference>
<name>A0ABX5LJC2_9BACT</name>
<dbReference type="Gene3D" id="3.40.50.300">
    <property type="entry name" value="P-loop containing nucleotide triphosphate hydrolases"/>
    <property type="match status" value="1"/>
</dbReference>
<dbReference type="InterPro" id="IPR020591">
    <property type="entry name" value="Chromosome_initiator_DnaA-like"/>
</dbReference>
<comment type="similarity">
    <text evidence="8">Belongs to the DnaA family.</text>
</comment>
<dbReference type="InterPro" id="IPR003593">
    <property type="entry name" value="AAA+_ATPase"/>
</dbReference>
<dbReference type="Gene3D" id="3.30.300.180">
    <property type="match status" value="1"/>
</dbReference>
<organism evidence="11 12">
    <name type="scientific">Hallerella porci</name>
    <dbReference type="NCBI Taxonomy" id="1945871"/>
    <lineage>
        <taxon>Bacteria</taxon>
        <taxon>Pseudomonadati</taxon>
        <taxon>Fibrobacterota</taxon>
        <taxon>Fibrobacteria</taxon>
        <taxon>Fibrobacterales</taxon>
        <taxon>Fibrobacteraceae</taxon>
        <taxon>Hallerella</taxon>
    </lineage>
</organism>
<dbReference type="SUPFAM" id="SSF52540">
    <property type="entry name" value="P-loop containing nucleoside triphosphate hydrolases"/>
    <property type="match status" value="1"/>
</dbReference>
<feature type="domain" description="Chromosomal replication initiator DnaA C-terminal" evidence="10">
    <location>
        <begin position="394"/>
        <end position="463"/>
    </location>
</feature>
<dbReference type="PANTHER" id="PTHR30050">
    <property type="entry name" value="CHROMOSOMAL REPLICATION INITIATOR PROTEIN DNAA"/>
    <property type="match status" value="1"/>
</dbReference>
<dbReference type="Gene3D" id="1.10.8.60">
    <property type="match status" value="1"/>
</dbReference>
<dbReference type="Gene3D" id="1.10.1750.10">
    <property type="match status" value="1"/>
</dbReference>
<dbReference type="RefSeq" id="WP_106199030.1">
    <property type="nucleotide sequence ID" value="NZ_JAXEIU010000058.1"/>
</dbReference>
<accession>A0ABX5LJC2</accession>
<keyword evidence="3 7" id="KW-0547">Nucleotide-binding</keyword>
<dbReference type="CDD" id="cd00009">
    <property type="entry name" value="AAA"/>
    <property type="match status" value="1"/>
</dbReference>
<dbReference type="Pfam" id="PF11638">
    <property type="entry name" value="DnaA_N"/>
    <property type="match status" value="1"/>
</dbReference>
<keyword evidence="1" id="KW-0963">Cytoplasm</keyword>
<dbReference type="InterPro" id="IPR024633">
    <property type="entry name" value="DnaA_N_dom"/>
</dbReference>
<feature type="domain" description="AAA+ ATPase" evidence="9">
    <location>
        <begin position="167"/>
        <end position="308"/>
    </location>
</feature>
<dbReference type="SMART" id="SM00760">
    <property type="entry name" value="Bac_DnaA_C"/>
    <property type="match status" value="1"/>
</dbReference>
<dbReference type="InterPro" id="IPR027417">
    <property type="entry name" value="P-loop_NTPase"/>
</dbReference>
<comment type="function">
    <text evidence="7">Plays an essential role in the initiation and regulation of chromosomal replication. ATP-DnaA binds to the origin of replication (oriC) to initiate formation of the DNA replication initiation complex once per cell cycle. Binds the DnaA box (a 9 base pair repeat at the origin) and separates the double-stranded (ds)DNA. Forms a right-handed helical filament on oriC DNA; dsDNA binds to the exterior of the filament while single-stranded (ss)DNA is stabiized in the filament's interior. The ATP-DnaA-oriC complex binds and stabilizes one strand of the AT-rich DNA unwinding element (DUE), permitting loading of DNA polymerase. After initiation quickly degrades to an ADP-DnaA complex that is not apt for DNA replication. Binds acidic phospholipids.</text>
</comment>
<evidence type="ECO:0000256" key="4">
    <source>
        <dbReference type="ARBA" id="ARBA00022840"/>
    </source>
</evidence>
<keyword evidence="12" id="KW-1185">Reference proteome</keyword>
<dbReference type="InterPro" id="IPR038454">
    <property type="entry name" value="DnaA_N_sf"/>
</dbReference>
<dbReference type="SUPFAM" id="SSF48295">
    <property type="entry name" value="TrpR-like"/>
    <property type="match status" value="1"/>
</dbReference>
<gene>
    <name evidence="11" type="ORF">B0H50_11914</name>
</gene>
<evidence type="ECO:0000256" key="7">
    <source>
        <dbReference type="RuleBase" id="RU000577"/>
    </source>
</evidence>
<dbReference type="Pfam" id="PF00308">
    <property type="entry name" value="Bac_DnaA"/>
    <property type="match status" value="1"/>
</dbReference>
<evidence type="ECO:0000256" key="2">
    <source>
        <dbReference type="ARBA" id="ARBA00022705"/>
    </source>
</evidence>
<keyword evidence="6 7" id="KW-0238">DNA-binding</keyword>
<keyword evidence="2 7" id="KW-0235">DNA replication</keyword>
<protein>
    <recommendedName>
        <fullName evidence="7">Chromosomal replication initiator protein DnaA</fullName>
    </recommendedName>
</protein>
<dbReference type="SMART" id="SM00382">
    <property type="entry name" value="AAA"/>
    <property type="match status" value="1"/>
</dbReference>
<dbReference type="InterPro" id="IPR013317">
    <property type="entry name" value="DnaA_dom"/>
</dbReference>
<evidence type="ECO:0000256" key="6">
    <source>
        <dbReference type="ARBA" id="ARBA00023125"/>
    </source>
</evidence>
<keyword evidence="4 7" id="KW-0067">ATP-binding</keyword>
<dbReference type="PANTHER" id="PTHR30050:SF2">
    <property type="entry name" value="CHROMOSOMAL REPLICATION INITIATOR PROTEIN DNAA"/>
    <property type="match status" value="1"/>
</dbReference>
<keyword evidence="5" id="KW-0446">Lipid-binding</keyword>
<dbReference type="PRINTS" id="PR00051">
    <property type="entry name" value="DNAA"/>
</dbReference>
<evidence type="ECO:0000259" key="10">
    <source>
        <dbReference type="SMART" id="SM00760"/>
    </source>
</evidence>
<evidence type="ECO:0000313" key="12">
    <source>
        <dbReference type="Proteomes" id="UP000245523"/>
    </source>
</evidence>
<reference evidence="11 12" key="1">
    <citation type="submission" date="2018-05" db="EMBL/GenBank/DDBJ databases">
        <title>Animal gut microbial communities from fecal samples from Wisconsin, USA.</title>
        <authorList>
            <person name="Neumann A."/>
        </authorList>
    </citation>
    <scope>NUCLEOTIDE SEQUENCE [LARGE SCALE GENOMIC DNA]</scope>
    <source>
        <strain evidence="11 12">UWS4</strain>
    </source>
</reference>
<dbReference type="Pfam" id="PF08299">
    <property type="entry name" value="Bac_DnaA_C"/>
    <property type="match status" value="1"/>
</dbReference>
<evidence type="ECO:0000313" key="11">
    <source>
        <dbReference type="EMBL" id="PWK95150.1"/>
    </source>
</evidence>
<dbReference type="InterPro" id="IPR013159">
    <property type="entry name" value="DnaA_C"/>
</dbReference>
<comment type="caution">
    <text evidence="11">The sequence shown here is derived from an EMBL/GenBank/DDBJ whole genome shotgun (WGS) entry which is preliminary data.</text>
</comment>
<evidence type="ECO:0000256" key="3">
    <source>
        <dbReference type="ARBA" id="ARBA00022741"/>
    </source>
</evidence>
<evidence type="ECO:0000256" key="8">
    <source>
        <dbReference type="RuleBase" id="RU004227"/>
    </source>
</evidence>
<dbReference type="Proteomes" id="UP000245523">
    <property type="component" value="Unassembled WGS sequence"/>
</dbReference>
<sequence length="486" mass="54598">MLIDNVIRLPNASLSVWDDVLSCLRSSLSANSFDMWFGKKNLTLDGIEDGCANLIAANELVASWINGQFRDAILNAFKQVLPEVSDYKISVSKNSKASQVQVLSTEPEVVVHKPQVLREEKEQQSENAAILKSFYPNYSFDTFVEGDSNKIALAMCRSIAENPCESAMNPFFLFGGPGVGKTHLLQSIGRYAIMYKTASSVVYRTSEQFLKDFMRTQDPNASRLERAEATAELRHLYEDSQLLLIDDIQVLAGKGRGATEKALFDVLQKRVAAKRETVFCADRRPSEIPNLYEGFIRFDGNSIAVNVPDLMTRLNILRRKAAKLQIPAEERERIFHWVATHQRGNVREIEGVVTKLLAYHDLLGVNLTLETFKELCESCNVTSPADIADKPIPTISSIKEIVAMAYHISVESLNANSRVKSISEPRKIAMYFCRELTKESLLSIGFQFGGRNYSTVIASIKAVEREMQHSPEFAEEIEKLREKLVN</sequence>
<dbReference type="EMBL" id="QGHD01000019">
    <property type="protein sequence ID" value="PWK95150.1"/>
    <property type="molecule type" value="Genomic_DNA"/>
</dbReference>
<evidence type="ECO:0000256" key="5">
    <source>
        <dbReference type="ARBA" id="ARBA00023121"/>
    </source>
</evidence>
<dbReference type="InterPro" id="IPR010921">
    <property type="entry name" value="Trp_repressor/repl_initiator"/>
</dbReference>
<evidence type="ECO:0000256" key="1">
    <source>
        <dbReference type="ARBA" id="ARBA00022490"/>
    </source>
</evidence>
<evidence type="ECO:0000259" key="9">
    <source>
        <dbReference type="SMART" id="SM00382"/>
    </source>
</evidence>